<comment type="caution">
    <text evidence="1">The sequence shown here is derived from an EMBL/GenBank/DDBJ whole genome shotgun (WGS) entry which is preliminary data.</text>
</comment>
<proteinExistence type="predicted"/>
<evidence type="ECO:0000313" key="2">
    <source>
        <dbReference type="Proteomes" id="UP001215598"/>
    </source>
</evidence>
<dbReference type="EMBL" id="JARKIB010000456">
    <property type="protein sequence ID" value="KAJ7706603.1"/>
    <property type="molecule type" value="Genomic_DNA"/>
</dbReference>
<reference evidence="1" key="1">
    <citation type="submission" date="2023-03" db="EMBL/GenBank/DDBJ databases">
        <title>Massive genome expansion in bonnet fungi (Mycena s.s.) driven by repeated elements and novel gene families across ecological guilds.</title>
        <authorList>
            <consortium name="Lawrence Berkeley National Laboratory"/>
            <person name="Harder C.B."/>
            <person name="Miyauchi S."/>
            <person name="Viragh M."/>
            <person name="Kuo A."/>
            <person name="Thoen E."/>
            <person name="Andreopoulos B."/>
            <person name="Lu D."/>
            <person name="Skrede I."/>
            <person name="Drula E."/>
            <person name="Henrissat B."/>
            <person name="Morin E."/>
            <person name="Kohler A."/>
            <person name="Barry K."/>
            <person name="LaButti K."/>
            <person name="Morin E."/>
            <person name="Salamov A."/>
            <person name="Lipzen A."/>
            <person name="Mereny Z."/>
            <person name="Hegedus B."/>
            <person name="Baldrian P."/>
            <person name="Stursova M."/>
            <person name="Weitz H."/>
            <person name="Taylor A."/>
            <person name="Grigoriev I.V."/>
            <person name="Nagy L.G."/>
            <person name="Martin F."/>
            <person name="Kauserud H."/>
        </authorList>
    </citation>
    <scope>NUCLEOTIDE SEQUENCE</scope>
    <source>
        <strain evidence="1">CBHHK182m</strain>
    </source>
</reference>
<name>A0AAD7GW40_9AGAR</name>
<accession>A0AAD7GW40</accession>
<gene>
    <name evidence="1" type="ORF">B0H16DRAFT_1258642</name>
</gene>
<sequence length="75" mass="8417">YWSLDPEGIEALSTEEAVRLGFPPFQLSTTVSGQYWEASVYAGLRQFHQAKGFDPDSQDVARHLGHPLYELYGDA</sequence>
<dbReference type="AlphaFoldDB" id="A0AAD7GW40"/>
<protein>
    <submittedName>
        <fullName evidence="1">Uncharacterized protein</fullName>
    </submittedName>
</protein>
<feature type="non-terminal residue" evidence="1">
    <location>
        <position position="1"/>
    </location>
</feature>
<keyword evidence="2" id="KW-1185">Reference proteome</keyword>
<dbReference type="Proteomes" id="UP001215598">
    <property type="component" value="Unassembled WGS sequence"/>
</dbReference>
<feature type="non-terminal residue" evidence="1">
    <location>
        <position position="75"/>
    </location>
</feature>
<organism evidence="1 2">
    <name type="scientific">Mycena metata</name>
    <dbReference type="NCBI Taxonomy" id="1033252"/>
    <lineage>
        <taxon>Eukaryota</taxon>
        <taxon>Fungi</taxon>
        <taxon>Dikarya</taxon>
        <taxon>Basidiomycota</taxon>
        <taxon>Agaricomycotina</taxon>
        <taxon>Agaricomycetes</taxon>
        <taxon>Agaricomycetidae</taxon>
        <taxon>Agaricales</taxon>
        <taxon>Marasmiineae</taxon>
        <taxon>Mycenaceae</taxon>
        <taxon>Mycena</taxon>
    </lineage>
</organism>
<evidence type="ECO:0000313" key="1">
    <source>
        <dbReference type="EMBL" id="KAJ7706603.1"/>
    </source>
</evidence>